<sequence length="105" mass="10388">MFTGATATSVQYGATTATTATSNICSAGAVGVVRPSGAGVGVTDTGYATVAYDSAHGRQVYYTAQGGVMQAPPPYQGVGWVAVTGEMRHVGGGGGALTQDVLEIT</sequence>
<organism evidence="1 2">
    <name type="scientific">Hevea brasiliensis</name>
    <name type="common">Para rubber tree</name>
    <name type="synonym">Siphonia brasiliensis</name>
    <dbReference type="NCBI Taxonomy" id="3981"/>
    <lineage>
        <taxon>Eukaryota</taxon>
        <taxon>Viridiplantae</taxon>
        <taxon>Streptophyta</taxon>
        <taxon>Embryophyta</taxon>
        <taxon>Tracheophyta</taxon>
        <taxon>Spermatophyta</taxon>
        <taxon>Magnoliopsida</taxon>
        <taxon>eudicotyledons</taxon>
        <taxon>Gunneridae</taxon>
        <taxon>Pentapetalae</taxon>
        <taxon>rosids</taxon>
        <taxon>fabids</taxon>
        <taxon>Malpighiales</taxon>
        <taxon>Euphorbiaceae</taxon>
        <taxon>Crotonoideae</taxon>
        <taxon>Micrandreae</taxon>
        <taxon>Hevea</taxon>
    </lineage>
</organism>
<gene>
    <name evidence="1" type="ORF">GH714_040500</name>
</gene>
<dbReference type="EMBL" id="JAAGAX010000013">
    <property type="protein sequence ID" value="KAF2296515.1"/>
    <property type="molecule type" value="Genomic_DNA"/>
</dbReference>
<comment type="caution">
    <text evidence="1">The sequence shown here is derived from an EMBL/GenBank/DDBJ whole genome shotgun (WGS) entry which is preliminary data.</text>
</comment>
<dbReference type="AlphaFoldDB" id="A0A6A6L7U9"/>
<proteinExistence type="predicted"/>
<dbReference type="Proteomes" id="UP000467840">
    <property type="component" value="Chromosome 7"/>
</dbReference>
<protein>
    <submittedName>
        <fullName evidence="1">Uncharacterized protein</fullName>
    </submittedName>
</protein>
<evidence type="ECO:0000313" key="2">
    <source>
        <dbReference type="Proteomes" id="UP000467840"/>
    </source>
</evidence>
<keyword evidence="2" id="KW-1185">Reference proteome</keyword>
<reference evidence="1 2" key="1">
    <citation type="journal article" date="2020" name="Mol. Plant">
        <title>The Chromosome-Based Rubber Tree Genome Provides New Insights into Spurge Genome Evolution and Rubber Biosynthesis.</title>
        <authorList>
            <person name="Liu J."/>
            <person name="Shi C."/>
            <person name="Shi C.C."/>
            <person name="Li W."/>
            <person name="Zhang Q.J."/>
            <person name="Zhang Y."/>
            <person name="Li K."/>
            <person name="Lu H.F."/>
            <person name="Shi C."/>
            <person name="Zhu S.T."/>
            <person name="Xiao Z.Y."/>
            <person name="Nan H."/>
            <person name="Yue Y."/>
            <person name="Zhu X.G."/>
            <person name="Wu Y."/>
            <person name="Hong X.N."/>
            <person name="Fan G.Y."/>
            <person name="Tong Y."/>
            <person name="Zhang D."/>
            <person name="Mao C.L."/>
            <person name="Liu Y.L."/>
            <person name="Hao S.J."/>
            <person name="Liu W.Q."/>
            <person name="Lv M.Q."/>
            <person name="Zhang H.B."/>
            <person name="Liu Y."/>
            <person name="Hu-Tang G.R."/>
            <person name="Wang J.P."/>
            <person name="Wang J.H."/>
            <person name="Sun Y.H."/>
            <person name="Ni S.B."/>
            <person name="Chen W.B."/>
            <person name="Zhang X.C."/>
            <person name="Jiao Y.N."/>
            <person name="Eichler E.E."/>
            <person name="Li G.H."/>
            <person name="Liu X."/>
            <person name="Gao L.Z."/>
        </authorList>
    </citation>
    <scope>NUCLEOTIDE SEQUENCE [LARGE SCALE GENOMIC DNA]</scope>
    <source>
        <strain evidence="2">cv. GT1</strain>
        <tissue evidence="1">Leaf</tissue>
    </source>
</reference>
<accession>A0A6A6L7U9</accession>
<name>A0A6A6L7U9_HEVBR</name>
<evidence type="ECO:0000313" key="1">
    <source>
        <dbReference type="EMBL" id="KAF2296515.1"/>
    </source>
</evidence>